<organism evidence="2 3">
    <name type="scientific">Bacillus rhizoplanae</name>
    <dbReference type="NCBI Taxonomy" id="2880966"/>
    <lineage>
        <taxon>Bacteria</taxon>
        <taxon>Bacillati</taxon>
        <taxon>Bacillota</taxon>
        <taxon>Bacilli</taxon>
        <taxon>Bacillales</taxon>
        <taxon>Bacillaceae</taxon>
        <taxon>Bacillus</taxon>
    </lineage>
</organism>
<evidence type="ECO:0000313" key="3">
    <source>
        <dbReference type="Proteomes" id="UP000789423"/>
    </source>
</evidence>
<feature type="compositionally biased region" description="Polar residues" evidence="1">
    <location>
        <begin position="12"/>
        <end position="38"/>
    </location>
</feature>
<keyword evidence="3" id="KW-1185">Reference proteome</keyword>
<reference evidence="2 3" key="1">
    <citation type="submission" date="2021-10" db="EMBL/GenBank/DDBJ databases">
        <authorList>
            <person name="Criscuolo A."/>
        </authorList>
    </citation>
    <scope>NUCLEOTIDE SEQUENCE [LARGE SCALE GENOMIC DNA]</scope>
    <source>
        <strain evidence="3">CIP 111899</strain>
    </source>
</reference>
<feature type="region of interest" description="Disordered" evidence="1">
    <location>
        <begin position="1"/>
        <end position="38"/>
    </location>
</feature>
<evidence type="ECO:0000256" key="1">
    <source>
        <dbReference type="SAM" id="MobiDB-lite"/>
    </source>
</evidence>
<sequence>MKYLKHLDATGKSGNTQRFIKKSNGTPVPTCSTIGPDN</sequence>
<proteinExistence type="predicted"/>
<protein>
    <submittedName>
        <fullName evidence="2">Uncharacterized protein</fullName>
    </submittedName>
</protein>
<dbReference type="Proteomes" id="UP000789423">
    <property type="component" value="Unassembled WGS sequence"/>
</dbReference>
<evidence type="ECO:0000313" key="2">
    <source>
        <dbReference type="EMBL" id="CAG9611662.1"/>
    </source>
</evidence>
<accession>A0ABM8Y7F4</accession>
<comment type="caution">
    <text evidence="2">The sequence shown here is derived from an EMBL/GenBank/DDBJ whole genome shotgun (WGS) entry which is preliminary data.</text>
</comment>
<dbReference type="EMBL" id="CAKJTI010000003">
    <property type="protein sequence ID" value="CAG9611662.1"/>
    <property type="molecule type" value="Genomic_DNA"/>
</dbReference>
<gene>
    <name evidence="2" type="ORF">BACCIP111899_00834</name>
</gene>
<name>A0ABM8Y7F4_9BACI</name>